<comment type="caution">
    <text evidence="1">The sequence shown here is derived from an EMBL/GenBank/DDBJ whole genome shotgun (WGS) entry which is preliminary data.</text>
</comment>
<dbReference type="SUPFAM" id="SSF53756">
    <property type="entry name" value="UDP-Glycosyltransferase/glycogen phosphorylase"/>
    <property type="match status" value="1"/>
</dbReference>
<protein>
    <submittedName>
        <fullName evidence="1">Uncharacterized protein</fullName>
    </submittedName>
</protein>
<dbReference type="InterPro" id="IPR046561">
    <property type="entry name" value="DUF6716"/>
</dbReference>
<organism evidence="1 2">
    <name type="scientific">Chelatococcus sambhunathii</name>
    <dbReference type="NCBI Taxonomy" id="363953"/>
    <lineage>
        <taxon>Bacteria</taxon>
        <taxon>Pseudomonadati</taxon>
        <taxon>Pseudomonadota</taxon>
        <taxon>Alphaproteobacteria</taxon>
        <taxon>Hyphomicrobiales</taxon>
        <taxon>Chelatococcaceae</taxon>
        <taxon>Chelatococcus</taxon>
    </lineage>
</organism>
<evidence type="ECO:0000313" key="1">
    <source>
        <dbReference type="EMBL" id="MDR4306529.1"/>
    </source>
</evidence>
<reference evidence="1" key="1">
    <citation type="submission" date="2020-10" db="EMBL/GenBank/DDBJ databases">
        <authorList>
            <person name="Abbas A."/>
            <person name="Razzaq R."/>
            <person name="Waqas M."/>
            <person name="Abbas N."/>
            <person name="Nielsen T.K."/>
            <person name="Hansen L.H."/>
            <person name="Hussain S."/>
            <person name="Shahid M."/>
        </authorList>
    </citation>
    <scope>NUCLEOTIDE SEQUENCE</scope>
    <source>
        <strain evidence="1">S14</strain>
    </source>
</reference>
<name>A0ABU1DEU2_9HYPH</name>
<dbReference type="Pfam" id="PF20471">
    <property type="entry name" value="DUF6716"/>
    <property type="match status" value="1"/>
</dbReference>
<dbReference type="RefSeq" id="WP_309390489.1">
    <property type="nucleotide sequence ID" value="NZ_JADBEO010000013.1"/>
</dbReference>
<accession>A0ABU1DEU2</accession>
<dbReference type="Proteomes" id="UP001181622">
    <property type="component" value="Unassembled WGS sequence"/>
</dbReference>
<gene>
    <name evidence="1" type="ORF">IHQ68_07855</name>
</gene>
<evidence type="ECO:0000313" key="2">
    <source>
        <dbReference type="Proteomes" id="UP001181622"/>
    </source>
</evidence>
<sequence length="446" mass="47645">MSFEHDMIETDAAKTNGAGTRRFAGRQVLALGTFDSFLRTSVVVGRMFEAEGATLRIAVLAAAGKTAQLSDRQLREGGVNHTVPMVSAETLVRSKLFRDSDVVVAVVDGGRARELFLALNASDLARGKRRPLVAIASPGLALTEHLAGYMSRAPADVLCFNAEGERALYEEAASEIGVDPSNAAVTGLLSVDRRRRPAPAASRGPIVFFEQPVIPARKMQRTHLLAGLVDVARGRPGVDVLIKLRHSKSETAHHEARFHLEDLAKNLFARTAQPANLRFTHENAYTLMDRASLVVTVSSTVAVEAMARGIPTRIVSDFGISEALGTSYFVGSGCFSPLAGLSPDMKDVTRRPWLEARSGAAAEPEALLGRCATLLAEQESLGHALPLRPLAPAYGSAGFVAYALGIGGPVAVHAPHLLDRPMRGLTFIGAVASRLRQVGSIRRQKP</sequence>
<proteinExistence type="predicted"/>
<dbReference type="EMBL" id="JADBEO010000013">
    <property type="protein sequence ID" value="MDR4306529.1"/>
    <property type="molecule type" value="Genomic_DNA"/>
</dbReference>
<keyword evidence="2" id="KW-1185">Reference proteome</keyword>